<accession>A0ABU1B0W9</accession>
<dbReference type="EMBL" id="JARXHW010000053">
    <property type="protein sequence ID" value="MDQ8209135.1"/>
    <property type="molecule type" value="Genomic_DNA"/>
</dbReference>
<protein>
    <submittedName>
        <fullName evidence="1">Uncharacterized protein</fullName>
    </submittedName>
</protein>
<dbReference type="RefSeq" id="WP_308951950.1">
    <property type="nucleotide sequence ID" value="NZ_JARXHW010000053.1"/>
</dbReference>
<organism evidence="1 2">
    <name type="scientific">Thalassobacterium maritimum</name>
    <dbReference type="NCBI Taxonomy" id="3041265"/>
    <lineage>
        <taxon>Bacteria</taxon>
        <taxon>Pseudomonadati</taxon>
        <taxon>Verrucomicrobiota</taxon>
        <taxon>Opitutia</taxon>
        <taxon>Puniceicoccales</taxon>
        <taxon>Coraliomargaritaceae</taxon>
        <taxon>Thalassobacterium</taxon>
    </lineage>
</organism>
<reference evidence="1 2" key="1">
    <citation type="submission" date="2023-04" db="EMBL/GenBank/DDBJ databases">
        <title>A novel bacteria isolated from coastal sediment.</title>
        <authorList>
            <person name="Liu X.-J."/>
            <person name="Du Z.-J."/>
        </authorList>
    </citation>
    <scope>NUCLEOTIDE SEQUENCE [LARGE SCALE GENOMIC DNA]</scope>
    <source>
        <strain evidence="1 2">SDUM461003</strain>
    </source>
</reference>
<proteinExistence type="predicted"/>
<sequence length="256" mass="28538">MSENPQPNQGQPQQVNLQQIAQQFMVGLQRHFDMLAFNLAAREGVQEEAYNARVNAPKIMPAAPSHQNFEQMQAYARDLLVRQVIGDCLNLAVTGMNNAHFFLALVKQTKANSNVSQEAQQEAQKAQQAFVPAQLDEKFNRLEQDYGIMCELEDTIISLGFVMQAFMQQGGVVKEPQLDENGELVLELKTVQLLDTGAEKPQGKLVDERKVFKQGESLSFTDVELQLILVTIASFADSLFKSVSLYAKSVKDANES</sequence>
<evidence type="ECO:0000313" key="2">
    <source>
        <dbReference type="Proteomes" id="UP001225316"/>
    </source>
</evidence>
<name>A0ABU1B0W9_9BACT</name>
<keyword evidence="2" id="KW-1185">Reference proteome</keyword>
<comment type="caution">
    <text evidence="1">The sequence shown here is derived from an EMBL/GenBank/DDBJ whole genome shotgun (WGS) entry which is preliminary data.</text>
</comment>
<gene>
    <name evidence="1" type="ORF">QEH52_16535</name>
</gene>
<dbReference type="Proteomes" id="UP001225316">
    <property type="component" value="Unassembled WGS sequence"/>
</dbReference>
<evidence type="ECO:0000313" key="1">
    <source>
        <dbReference type="EMBL" id="MDQ8209135.1"/>
    </source>
</evidence>